<feature type="transmembrane region" description="Helical" evidence="1">
    <location>
        <begin position="89"/>
        <end position="106"/>
    </location>
</feature>
<sequence>MFLVITQLLLWVIVALLIWYVLLQLIPREYLTWLGGAILLSIIILAFFFPTEQGVATLWYILSFPLRPLGLCIVLLCTATQRPKQRQPLVCAALAVLVLCSVPWLAQNYQYWLIRSNFPIASVCPAQGNPNLAPVVGRPEAIVLLSSGISQPSLPYQPELIEASMSDLIVTTVRQYQLQQQVGHSPRVIIAARPQPFPWQGVSAPWYSVNSTDILEADIIRSLLIAQGVSPTHIFVLNKVENVRQSAESVGELLPPRANRNPRVIVVASVLHLPRASLAFQRLDLDVIPRSPSFYPEICALDQVRTGIYDIIPNATSLALTSRVVEEFYTLMYYFLRGWVEPCARCLSN</sequence>
<comment type="caution">
    <text evidence="3">The sequence shown here is derived from an EMBL/GenBank/DDBJ whole genome shotgun (WGS) entry which is preliminary data.</text>
</comment>
<dbReference type="EMBL" id="JAMXFF010000016">
    <property type="protein sequence ID" value="MCT7967081.1"/>
    <property type="molecule type" value="Genomic_DNA"/>
</dbReference>
<accession>A0ABT2MT68</accession>
<evidence type="ECO:0000259" key="2">
    <source>
        <dbReference type="Pfam" id="PF02698"/>
    </source>
</evidence>
<keyword evidence="4" id="KW-1185">Reference proteome</keyword>
<dbReference type="Pfam" id="PF02698">
    <property type="entry name" value="DUF218"/>
    <property type="match status" value="1"/>
</dbReference>
<proteinExistence type="predicted"/>
<name>A0ABT2MT68_9CYAN</name>
<evidence type="ECO:0000313" key="3">
    <source>
        <dbReference type="EMBL" id="MCT7967081.1"/>
    </source>
</evidence>
<feature type="transmembrane region" description="Helical" evidence="1">
    <location>
        <begin position="30"/>
        <end position="51"/>
    </location>
</feature>
<dbReference type="RefSeq" id="WP_368006690.1">
    <property type="nucleotide sequence ID" value="NZ_JAMXFF010000016.1"/>
</dbReference>
<reference evidence="3 4" key="1">
    <citation type="journal article" date="2022" name="Front. Microbiol.">
        <title>High genomic differentiation and limited gene flow indicate recent cryptic speciation within the genus Laspinema (cyanobacteria).</title>
        <authorList>
            <person name="Stanojkovic A."/>
            <person name="Skoupy S."/>
            <person name="Skaloud P."/>
            <person name="Dvorak P."/>
        </authorList>
    </citation>
    <scope>NUCLEOTIDE SEQUENCE [LARGE SCALE GENOMIC DNA]</scope>
    <source>
        <strain evidence="3 4">D2a</strain>
    </source>
</reference>
<evidence type="ECO:0000313" key="4">
    <source>
        <dbReference type="Proteomes" id="UP001525890"/>
    </source>
</evidence>
<keyword evidence="1" id="KW-1133">Transmembrane helix</keyword>
<keyword evidence="1" id="KW-0812">Transmembrane</keyword>
<keyword evidence="1" id="KW-0472">Membrane</keyword>
<evidence type="ECO:0000256" key="1">
    <source>
        <dbReference type="SAM" id="Phobius"/>
    </source>
</evidence>
<feature type="transmembrane region" description="Helical" evidence="1">
    <location>
        <begin position="57"/>
        <end position="77"/>
    </location>
</feature>
<dbReference type="Proteomes" id="UP001525890">
    <property type="component" value="Unassembled WGS sequence"/>
</dbReference>
<organism evidence="3 4">
    <name type="scientific">Laspinema palackyanum D2a</name>
    <dbReference type="NCBI Taxonomy" id="2953684"/>
    <lineage>
        <taxon>Bacteria</taxon>
        <taxon>Bacillati</taxon>
        <taxon>Cyanobacteriota</taxon>
        <taxon>Cyanophyceae</taxon>
        <taxon>Oscillatoriophycideae</taxon>
        <taxon>Oscillatoriales</taxon>
        <taxon>Laspinemataceae</taxon>
        <taxon>Laspinema</taxon>
        <taxon>Laspinema palackyanum</taxon>
    </lineage>
</organism>
<protein>
    <submittedName>
        <fullName evidence="3">YdcF family protein</fullName>
    </submittedName>
</protein>
<feature type="domain" description="DUF218" evidence="2">
    <location>
        <begin position="192"/>
        <end position="328"/>
    </location>
</feature>
<feature type="transmembrane region" description="Helical" evidence="1">
    <location>
        <begin position="6"/>
        <end position="23"/>
    </location>
</feature>
<dbReference type="InterPro" id="IPR003848">
    <property type="entry name" value="DUF218"/>
</dbReference>
<gene>
    <name evidence="3" type="ORF">NG799_12105</name>
</gene>